<organism evidence="2 3">
    <name type="scientific">Triparma laevis f. inornata</name>
    <dbReference type="NCBI Taxonomy" id="1714386"/>
    <lineage>
        <taxon>Eukaryota</taxon>
        <taxon>Sar</taxon>
        <taxon>Stramenopiles</taxon>
        <taxon>Ochrophyta</taxon>
        <taxon>Bolidophyceae</taxon>
        <taxon>Parmales</taxon>
        <taxon>Triparmaceae</taxon>
        <taxon>Triparma</taxon>
    </lineage>
</organism>
<evidence type="ECO:0000313" key="2">
    <source>
        <dbReference type="EMBL" id="GMH62504.1"/>
    </source>
</evidence>
<accession>A0A9W6ZY32</accession>
<evidence type="ECO:0000256" key="1">
    <source>
        <dbReference type="ARBA" id="ARBA00010815"/>
    </source>
</evidence>
<dbReference type="FunFam" id="3.40.50.150:FF:000554">
    <property type="entry name" value="Cation-transporting ATPase"/>
    <property type="match status" value="1"/>
</dbReference>
<feature type="non-terminal residue" evidence="2">
    <location>
        <position position="345"/>
    </location>
</feature>
<dbReference type="InterPro" id="IPR029063">
    <property type="entry name" value="SAM-dependent_MTases_sf"/>
</dbReference>
<dbReference type="PANTHER" id="PTHR43832:SF1">
    <property type="entry name" value="S-ADENOSYL-L-METHIONINE-DEPENDENT METHYLTRANSFERASES SUPERFAMILY PROTEIN"/>
    <property type="match status" value="1"/>
</dbReference>
<protein>
    <submittedName>
        <fullName evidence="2">Uncharacterized protein</fullName>
    </submittedName>
</protein>
<dbReference type="EMBL" id="BLQM01000092">
    <property type="protein sequence ID" value="GMH62504.1"/>
    <property type="molecule type" value="Genomic_DNA"/>
</dbReference>
<dbReference type="PANTHER" id="PTHR43832">
    <property type="match status" value="1"/>
</dbReference>
<feature type="non-terminal residue" evidence="2">
    <location>
        <position position="1"/>
    </location>
</feature>
<dbReference type="SUPFAM" id="SSF53335">
    <property type="entry name" value="S-adenosyl-L-methionine-dependent methyltransferases"/>
    <property type="match status" value="1"/>
</dbReference>
<proteinExistence type="inferred from homology"/>
<sequence>MESLGVKATKTGLVPDKLVRAGIRILMEGRNQSLISMSCDERAAAKLAHVKSQKTSAIATHTNVANEQHYEVPTTVYDLCLGPHKKYSGCEFDTDNETLEDAEVRALTTICERAELEDGQSVLDMGCGWGSFSLFAAAKYPNGRFTAVSNSATQKAYIDEKAHERGITNLTVITAEINAWKNVVAQFDRVVTVEMLEHLKNYEKLLSRVASWLKPTGKLFVHMFTHATQPYHFDDGWMARTFFTGGQMPSSDLLLYFQSHLTIENQWAVNGHNYQLTSERWLENCDTHKIALIKILDDTYGQGEGYGKWIEWRLFFLACAECFGYNKGETWYVSHYLFKNSPGIE</sequence>
<comment type="caution">
    <text evidence="2">The sequence shown here is derived from an EMBL/GenBank/DDBJ whole genome shotgun (WGS) entry which is preliminary data.</text>
</comment>
<dbReference type="AlphaFoldDB" id="A0A9W6ZY32"/>
<reference evidence="3" key="1">
    <citation type="journal article" date="2023" name="Commun. Biol.">
        <title>Genome analysis of Parmales, the sister group of diatoms, reveals the evolutionary specialization of diatoms from phago-mixotrophs to photoautotrophs.</title>
        <authorList>
            <person name="Ban H."/>
            <person name="Sato S."/>
            <person name="Yoshikawa S."/>
            <person name="Yamada K."/>
            <person name="Nakamura Y."/>
            <person name="Ichinomiya M."/>
            <person name="Sato N."/>
            <person name="Blanc-Mathieu R."/>
            <person name="Endo H."/>
            <person name="Kuwata A."/>
            <person name="Ogata H."/>
        </authorList>
    </citation>
    <scope>NUCLEOTIDE SEQUENCE [LARGE SCALE GENOMIC DNA]</scope>
</reference>
<name>A0A9W6ZY32_9STRA</name>
<comment type="similarity">
    <text evidence="1">Belongs to the CFA/CMAS family.</text>
</comment>
<evidence type="ECO:0000313" key="3">
    <source>
        <dbReference type="Proteomes" id="UP001162640"/>
    </source>
</evidence>
<dbReference type="Pfam" id="PF02353">
    <property type="entry name" value="CMAS"/>
    <property type="match status" value="1"/>
</dbReference>
<dbReference type="Gene3D" id="3.40.50.150">
    <property type="entry name" value="Vaccinia Virus protein VP39"/>
    <property type="match status" value="1"/>
</dbReference>
<gene>
    <name evidence="2" type="ORF">TL16_g03489</name>
</gene>
<dbReference type="Proteomes" id="UP001162640">
    <property type="component" value="Unassembled WGS sequence"/>
</dbReference>
<dbReference type="CDD" id="cd02440">
    <property type="entry name" value="AdoMet_MTases"/>
    <property type="match status" value="1"/>
</dbReference>